<keyword evidence="7 9" id="KW-0460">Magnesium</keyword>
<dbReference type="PROSITE" id="PS01348">
    <property type="entry name" value="MRAY_2"/>
    <property type="match status" value="1"/>
</dbReference>
<evidence type="ECO:0000313" key="10">
    <source>
        <dbReference type="EMBL" id="QSE77540.1"/>
    </source>
</evidence>
<dbReference type="EMBL" id="CP070872">
    <property type="protein sequence ID" value="QSE77540.1"/>
    <property type="molecule type" value="Genomic_DNA"/>
</dbReference>
<dbReference type="NCBIfam" id="TIGR00445">
    <property type="entry name" value="mraY"/>
    <property type="match status" value="1"/>
</dbReference>
<dbReference type="GO" id="GO:0008360">
    <property type="term" value="P:regulation of cell shape"/>
    <property type="evidence" value="ECO:0007669"/>
    <property type="project" value="UniProtKB-KW"/>
</dbReference>
<comment type="cofactor">
    <cofactor evidence="7 9">
        <name>Mg(2+)</name>
        <dbReference type="ChEBI" id="CHEBI:18420"/>
    </cofactor>
</comment>
<proteinExistence type="inferred from homology"/>
<dbReference type="GO" id="GO:0046872">
    <property type="term" value="F:metal ion binding"/>
    <property type="evidence" value="ECO:0007669"/>
    <property type="project" value="UniProtKB-KW"/>
</dbReference>
<keyword evidence="11" id="KW-1185">Reference proteome</keyword>
<organism evidence="10 11">
    <name type="scientific">Lactococcus taiwanensis</name>
    <dbReference type="NCBI Taxonomy" id="1151742"/>
    <lineage>
        <taxon>Bacteria</taxon>
        <taxon>Bacillati</taxon>
        <taxon>Bacillota</taxon>
        <taxon>Bacilli</taxon>
        <taxon>Lactobacillales</taxon>
        <taxon>Streptococcaceae</taxon>
        <taxon>Lactococcus</taxon>
    </lineage>
</organism>
<dbReference type="Pfam" id="PF10555">
    <property type="entry name" value="MraY_sig1"/>
    <property type="match status" value="1"/>
</dbReference>
<evidence type="ECO:0000256" key="5">
    <source>
        <dbReference type="ARBA" id="ARBA00022989"/>
    </source>
</evidence>
<accession>A0AA45KHP9</accession>
<dbReference type="GO" id="GO:0051301">
    <property type="term" value="P:cell division"/>
    <property type="evidence" value="ECO:0007669"/>
    <property type="project" value="UniProtKB-KW"/>
</dbReference>
<sequence length="353" mass="38826">MLLNGIVVAVVAMVLTIIGIPRFIMFFHKKKLGGQPTLEDVKQHASKAGTPTMGGFVFVIVALIVSVVAALLLGQASASFIIAWWVLAMYAVIGFFDDFLKIFKKKNEGLTAIQKLLAQIVIGLVSYLIYTSAPHFKAAPRMGNFIPDHMIPPVSPGLQVNHLILFGRNFDLGIFFLIFIIIWLVGWSNAVNLTDGIDGLASITVAISLSAYAIIAVVHHQYDVLLIILSVIGGLLGFFVFNHKPAKIFMGDVGSLALGGFLAIISILLHAEWTLILIGAVYVIETLSVMIQVTYFKKTGGKRIFRMTPIHHHFELGGFSGKAAGWSEWKIDIVFWLFTAVMSVVALWLYFMF</sequence>
<feature type="transmembrane region" description="Helical" evidence="7">
    <location>
        <begin position="116"/>
        <end position="133"/>
    </location>
</feature>
<evidence type="ECO:0000256" key="6">
    <source>
        <dbReference type="ARBA" id="ARBA00023136"/>
    </source>
</evidence>
<comment type="function">
    <text evidence="7">Catalyzes the initial step of the lipid cycle reactions in the biosynthesis of the cell wall peptidoglycan: transfers peptidoglycan precursor phospho-MurNAc-pentapeptide from UDP-MurNAc-pentapeptide onto the lipid carrier undecaprenyl phosphate, yielding undecaprenyl-pyrophosphoryl-MurNAc-pentapeptide, known as lipid I.</text>
</comment>
<dbReference type="GO" id="GO:0009252">
    <property type="term" value="P:peptidoglycan biosynthetic process"/>
    <property type="evidence" value="ECO:0007669"/>
    <property type="project" value="UniProtKB-UniRule"/>
</dbReference>
<evidence type="ECO:0000256" key="9">
    <source>
        <dbReference type="PIRSR" id="PIRSR600715-1"/>
    </source>
</evidence>
<protein>
    <recommendedName>
        <fullName evidence="7 8">Phospho-N-acetylmuramoyl-pentapeptide-transferase</fullName>
        <ecNumber evidence="7 8">2.7.8.13</ecNumber>
    </recommendedName>
    <alternativeName>
        <fullName evidence="7">UDP-MurNAc-pentapeptide phosphotransferase</fullName>
    </alternativeName>
</protein>
<dbReference type="Pfam" id="PF00953">
    <property type="entry name" value="Glycos_transf_4"/>
    <property type="match status" value="1"/>
</dbReference>
<dbReference type="Proteomes" id="UP000663608">
    <property type="component" value="Chromosome"/>
</dbReference>
<feature type="transmembrane region" description="Helical" evidence="7">
    <location>
        <begin position="333"/>
        <end position="351"/>
    </location>
</feature>
<keyword evidence="5 7" id="KW-1133">Transmembrane helix</keyword>
<dbReference type="InterPro" id="IPR000715">
    <property type="entry name" value="Glycosyl_transferase_4"/>
</dbReference>
<keyword evidence="7 9" id="KW-0479">Metal-binding</keyword>
<evidence type="ECO:0000256" key="8">
    <source>
        <dbReference type="NCBIfam" id="TIGR00445"/>
    </source>
</evidence>
<dbReference type="InterPro" id="IPR003524">
    <property type="entry name" value="PNAcMuramoyl-5peptid_Trfase"/>
</dbReference>
<name>A0AA45KHP9_9LACT</name>
<dbReference type="GO" id="GO:0071555">
    <property type="term" value="P:cell wall organization"/>
    <property type="evidence" value="ECO:0007669"/>
    <property type="project" value="UniProtKB-KW"/>
</dbReference>
<dbReference type="GO" id="GO:0008963">
    <property type="term" value="F:phospho-N-acetylmuramoyl-pentapeptide-transferase activity"/>
    <property type="evidence" value="ECO:0007669"/>
    <property type="project" value="UniProtKB-UniRule"/>
</dbReference>
<dbReference type="KEGG" id="lti:JW886_04665"/>
<feature type="transmembrane region" description="Helical" evidence="7">
    <location>
        <begin position="199"/>
        <end position="218"/>
    </location>
</feature>
<dbReference type="HAMAP" id="MF_00038">
    <property type="entry name" value="MraY"/>
    <property type="match status" value="1"/>
</dbReference>
<keyword evidence="7" id="KW-0573">Peptidoglycan synthesis</keyword>
<evidence type="ECO:0000313" key="11">
    <source>
        <dbReference type="Proteomes" id="UP000663608"/>
    </source>
</evidence>
<keyword evidence="7" id="KW-1003">Cell membrane</keyword>
<dbReference type="EC" id="2.7.8.13" evidence="7 8"/>
<comment type="subcellular location">
    <subcellularLocation>
        <location evidence="7">Cell membrane</location>
        <topology evidence="7">Multi-pass membrane protein</topology>
    </subcellularLocation>
    <subcellularLocation>
        <location evidence="1">Membrane</location>
        <topology evidence="1">Multi-pass membrane protein</topology>
    </subcellularLocation>
</comment>
<keyword evidence="7" id="KW-0131">Cell cycle</keyword>
<dbReference type="GO" id="GO:0005886">
    <property type="term" value="C:plasma membrane"/>
    <property type="evidence" value="ECO:0007669"/>
    <property type="project" value="UniProtKB-SubCell"/>
</dbReference>
<evidence type="ECO:0000256" key="1">
    <source>
        <dbReference type="ARBA" id="ARBA00004141"/>
    </source>
</evidence>
<feature type="transmembrane region" description="Helical" evidence="7">
    <location>
        <begin position="48"/>
        <end position="72"/>
    </location>
</feature>
<keyword evidence="7" id="KW-0133">Cell shape</keyword>
<evidence type="ECO:0000256" key="4">
    <source>
        <dbReference type="ARBA" id="ARBA00022692"/>
    </source>
</evidence>
<keyword evidence="7" id="KW-0961">Cell wall biogenesis/degradation</keyword>
<evidence type="ECO:0000256" key="7">
    <source>
        <dbReference type="HAMAP-Rule" id="MF_00038"/>
    </source>
</evidence>
<keyword evidence="6 7" id="KW-0472">Membrane</keyword>
<comment type="catalytic activity">
    <reaction evidence="7">
        <text>UDP-N-acetyl-alpha-D-muramoyl-L-alanyl-gamma-D-glutamyl-L-lysyl-D-alanyl-D-alanine + di-trans,octa-cis-undecaprenyl phosphate = Mur2Ac(oyl-L-Ala-gamma-D-Glu-L-Lys-D-Ala-D-Ala)-di-trans,octa-cis-undecaprenyl diphosphate + UMP</text>
        <dbReference type="Rhea" id="RHEA:21920"/>
        <dbReference type="ChEBI" id="CHEBI:57865"/>
        <dbReference type="ChEBI" id="CHEBI:60032"/>
        <dbReference type="ChEBI" id="CHEBI:60392"/>
        <dbReference type="ChEBI" id="CHEBI:70758"/>
        <dbReference type="EC" id="2.7.8.13"/>
    </reaction>
</comment>
<keyword evidence="3 7" id="KW-0808">Transferase</keyword>
<feature type="binding site" evidence="9">
    <location>
        <position position="252"/>
    </location>
    <ligand>
        <name>Mg(2+)</name>
        <dbReference type="ChEBI" id="CHEBI:18420"/>
    </ligand>
</feature>
<comment type="pathway">
    <text evidence="7">Cell wall biogenesis; peptidoglycan biosynthesis.</text>
</comment>
<dbReference type="RefSeq" id="WP_200406682.1">
    <property type="nucleotide sequence ID" value="NZ_BNDT01000001.1"/>
</dbReference>
<feature type="transmembrane region" description="Helical" evidence="7">
    <location>
        <begin position="248"/>
        <end position="269"/>
    </location>
</feature>
<evidence type="ECO:0000256" key="2">
    <source>
        <dbReference type="ARBA" id="ARBA00005583"/>
    </source>
</evidence>
<feature type="transmembrane region" description="Helical" evidence="7">
    <location>
        <begin position="224"/>
        <end position="241"/>
    </location>
</feature>
<dbReference type="PANTHER" id="PTHR22926">
    <property type="entry name" value="PHOSPHO-N-ACETYLMURAMOYL-PENTAPEPTIDE-TRANSFERASE"/>
    <property type="match status" value="1"/>
</dbReference>
<comment type="similarity">
    <text evidence="2 7">Belongs to the glycosyltransferase 4 family. MraY subfamily.</text>
</comment>
<feature type="transmembrane region" description="Helical" evidence="7">
    <location>
        <begin position="275"/>
        <end position="296"/>
    </location>
</feature>
<feature type="transmembrane region" description="Helical" evidence="7">
    <location>
        <begin position="6"/>
        <end position="27"/>
    </location>
</feature>
<keyword evidence="4 7" id="KW-0812">Transmembrane</keyword>
<gene>
    <name evidence="7" type="primary">mraY</name>
    <name evidence="10" type="ORF">JW886_04665</name>
</gene>
<feature type="transmembrane region" description="Helical" evidence="7">
    <location>
        <begin position="78"/>
        <end position="96"/>
    </location>
</feature>
<dbReference type="PANTHER" id="PTHR22926:SF5">
    <property type="entry name" value="PHOSPHO-N-ACETYLMURAMOYL-PENTAPEPTIDE-TRANSFERASE HOMOLOG"/>
    <property type="match status" value="1"/>
</dbReference>
<dbReference type="InterPro" id="IPR018480">
    <property type="entry name" value="PNAcMuramoyl-5peptid_Trfase_CS"/>
</dbReference>
<evidence type="ECO:0000256" key="3">
    <source>
        <dbReference type="ARBA" id="ARBA00022679"/>
    </source>
</evidence>
<reference evidence="10 11" key="1">
    <citation type="submission" date="2021-02" db="EMBL/GenBank/DDBJ databases">
        <title>Complete genome sequence of Lactococcus lactis strain K_LL004.</title>
        <authorList>
            <person name="Kim H.B."/>
        </authorList>
    </citation>
    <scope>NUCLEOTIDE SEQUENCE [LARGE SCALE GENOMIC DNA]</scope>
    <source>
        <strain evidence="10 11">K_LL004</strain>
    </source>
</reference>
<dbReference type="CDD" id="cd06852">
    <property type="entry name" value="GT_MraY"/>
    <property type="match status" value="1"/>
</dbReference>
<feature type="transmembrane region" description="Helical" evidence="7">
    <location>
        <begin position="170"/>
        <end position="187"/>
    </location>
</feature>
<keyword evidence="7" id="KW-0132">Cell division</keyword>
<feature type="binding site" evidence="9">
    <location>
        <position position="192"/>
    </location>
    <ligand>
        <name>Mg(2+)</name>
        <dbReference type="ChEBI" id="CHEBI:18420"/>
    </ligand>
</feature>
<dbReference type="AlphaFoldDB" id="A0AA45KHP9"/>